<dbReference type="InterPro" id="IPR012132">
    <property type="entry name" value="GMC_OxRdtase"/>
</dbReference>
<evidence type="ECO:0000259" key="9">
    <source>
        <dbReference type="PROSITE" id="PS00624"/>
    </source>
</evidence>
<evidence type="ECO:0000313" key="10">
    <source>
        <dbReference type="EMBL" id="PWN34614.1"/>
    </source>
</evidence>
<dbReference type="EMBL" id="KZ819603">
    <property type="protein sequence ID" value="PWN34614.1"/>
    <property type="molecule type" value="Genomic_DNA"/>
</dbReference>
<dbReference type="PROSITE" id="PS00623">
    <property type="entry name" value="GMC_OXRED_1"/>
    <property type="match status" value="1"/>
</dbReference>
<evidence type="ECO:0000256" key="6">
    <source>
        <dbReference type="PIRSR" id="PIRSR000137-1"/>
    </source>
</evidence>
<dbReference type="PIRSF" id="PIRSF000137">
    <property type="entry name" value="Alcohol_oxidase"/>
    <property type="match status" value="1"/>
</dbReference>
<evidence type="ECO:0000259" key="8">
    <source>
        <dbReference type="PROSITE" id="PS00623"/>
    </source>
</evidence>
<comment type="similarity">
    <text evidence="2 7">Belongs to the GMC oxidoreductase family.</text>
</comment>
<feature type="active site" description="Proton acceptor" evidence="6">
    <location>
        <position position="593"/>
    </location>
</feature>
<dbReference type="InParanoid" id="A0A316VBF5"/>
<dbReference type="InterPro" id="IPR036188">
    <property type="entry name" value="FAD/NAD-bd_sf"/>
</dbReference>
<name>A0A316VBF5_9BASI</name>
<feature type="active site" description="Proton donor" evidence="6">
    <location>
        <position position="550"/>
    </location>
</feature>
<dbReference type="GO" id="GO:0050660">
    <property type="term" value="F:flavin adenine dinucleotide binding"/>
    <property type="evidence" value="ECO:0007669"/>
    <property type="project" value="InterPro"/>
</dbReference>
<sequence>MTENNPQRHATNATVDTFTEFDYVVVGGGPGGMACAAALSENEKVTVGVLEAGPWLPNDPLIEYPSMMGQSIMNPKYDWCLKTTPQKYANDREWILPRGKMLGGSSAMNFMCWQRGYRTDFDDIAKLGNPGWDWDSLTPAYTELTQTATSNLTQVQKDNGGAIEEGCHGTNGPVGVSHSVWYCEAQKEWWNMFLTNGSKHVQDGSGSGEMYGLWNTLFSVDSQTRKRTHAGTAFYEQGNYSTRPNFKVLCDATAVKVELSRDRATGVSYLHDGKEYIVKAKREVILAGGTFLTPKLLELSGIGDESILQKHKIPVKIKNDNVGKNLQEHFYLGSVFEVNKDVITYDKLKNSEFAQKAMAYYGDSPDTDLTGGIIAAPCCSAFGYLSLKDLLSPAEFAELKAIADFGDNQEGWSDGMKRVQELQLAKLFFDRAPAMEYTLLPAFATTDGAPKDETGYVTNLSLLQYPLSRGTVHIKSNDPNEPPAIDPNYFSNPADLRLMAYAMRKGVEDIEKDPGMAKHIVERHAPKKDESKTIEEYEEFIRNHASTTYHPVGTCSMMPREMGGVVDAQLRVYGTQNLRIADASILPVMPSGHIQSACYVIGHKAANMMLKQIV</sequence>
<keyword evidence="5" id="KW-0560">Oxidoreductase</keyword>
<dbReference type="AlphaFoldDB" id="A0A316VBF5"/>
<evidence type="ECO:0000256" key="2">
    <source>
        <dbReference type="ARBA" id="ARBA00010790"/>
    </source>
</evidence>
<organism evidence="10 11">
    <name type="scientific">Meira miltonrushii</name>
    <dbReference type="NCBI Taxonomy" id="1280837"/>
    <lineage>
        <taxon>Eukaryota</taxon>
        <taxon>Fungi</taxon>
        <taxon>Dikarya</taxon>
        <taxon>Basidiomycota</taxon>
        <taxon>Ustilaginomycotina</taxon>
        <taxon>Exobasidiomycetes</taxon>
        <taxon>Exobasidiales</taxon>
        <taxon>Brachybasidiaceae</taxon>
        <taxon>Meira</taxon>
    </lineage>
</organism>
<feature type="domain" description="Glucose-methanol-choline oxidoreductase N-terminal" evidence="9">
    <location>
        <begin position="289"/>
        <end position="303"/>
    </location>
</feature>
<dbReference type="InterPro" id="IPR000172">
    <property type="entry name" value="GMC_OxRdtase_N"/>
</dbReference>
<dbReference type="STRING" id="1280837.A0A316VBF5"/>
<dbReference type="PROSITE" id="PS00624">
    <property type="entry name" value="GMC_OXRED_2"/>
    <property type="match status" value="1"/>
</dbReference>
<dbReference type="Gene3D" id="3.50.50.60">
    <property type="entry name" value="FAD/NAD(P)-binding domain"/>
    <property type="match status" value="1"/>
</dbReference>
<evidence type="ECO:0000256" key="1">
    <source>
        <dbReference type="ARBA" id="ARBA00001974"/>
    </source>
</evidence>
<evidence type="ECO:0000313" key="11">
    <source>
        <dbReference type="Proteomes" id="UP000245771"/>
    </source>
</evidence>
<keyword evidence="11" id="KW-1185">Reference proteome</keyword>
<keyword evidence="3 7" id="KW-0285">Flavoprotein</keyword>
<feature type="domain" description="Glucose-methanol-choline oxidoreductase N-terminal" evidence="8">
    <location>
        <begin position="99"/>
        <end position="122"/>
    </location>
</feature>
<dbReference type="PANTHER" id="PTHR11552">
    <property type="entry name" value="GLUCOSE-METHANOL-CHOLINE GMC OXIDOREDUCTASE"/>
    <property type="match status" value="1"/>
</dbReference>
<dbReference type="InterPro" id="IPR007867">
    <property type="entry name" value="GMC_OxRtase_C"/>
</dbReference>
<dbReference type="Proteomes" id="UP000245771">
    <property type="component" value="Unassembled WGS sequence"/>
</dbReference>
<reference evidence="10 11" key="1">
    <citation type="journal article" date="2018" name="Mol. Biol. Evol.">
        <title>Broad Genomic Sampling Reveals a Smut Pathogenic Ancestry of the Fungal Clade Ustilaginomycotina.</title>
        <authorList>
            <person name="Kijpornyongpan T."/>
            <person name="Mondo S.J."/>
            <person name="Barry K."/>
            <person name="Sandor L."/>
            <person name="Lee J."/>
            <person name="Lipzen A."/>
            <person name="Pangilinan J."/>
            <person name="LaButti K."/>
            <person name="Hainaut M."/>
            <person name="Henrissat B."/>
            <person name="Grigoriev I.V."/>
            <person name="Spatafora J.W."/>
            <person name="Aime M.C."/>
        </authorList>
    </citation>
    <scope>NUCLEOTIDE SEQUENCE [LARGE SCALE GENOMIC DNA]</scope>
    <source>
        <strain evidence="10 11">MCA 3882</strain>
    </source>
</reference>
<evidence type="ECO:0000256" key="7">
    <source>
        <dbReference type="RuleBase" id="RU003968"/>
    </source>
</evidence>
<evidence type="ECO:0000256" key="4">
    <source>
        <dbReference type="ARBA" id="ARBA00022827"/>
    </source>
</evidence>
<dbReference type="OrthoDB" id="269227at2759"/>
<dbReference type="GeneID" id="37022588"/>
<dbReference type="RefSeq" id="XP_025354916.1">
    <property type="nucleotide sequence ID" value="XM_025500807.1"/>
</dbReference>
<dbReference type="Pfam" id="PF05199">
    <property type="entry name" value="GMC_oxred_C"/>
    <property type="match status" value="1"/>
</dbReference>
<gene>
    <name evidence="10" type="ORF">FA14DRAFT_178019</name>
</gene>
<dbReference type="PANTHER" id="PTHR11552:SF201">
    <property type="entry name" value="GLUCOSE-METHANOL-CHOLINE OXIDOREDUCTASE N-TERMINAL DOMAIN-CONTAINING PROTEIN"/>
    <property type="match status" value="1"/>
</dbReference>
<keyword evidence="4 7" id="KW-0274">FAD</keyword>
<evidence type="ECO:0000256" key="3">
    <source>
        <dbReference type="ARBA" id="ARBA00022630"/>
    </source>
</evidence>
<dbReference type="Pfam" id="PF00732">
    <property type="entry name" value="GMC_oxred_N"/>
    <property type="match status" value="1"/>
</dbReference>
<dbReference type="GO" id="GO:0016614">
    <property type="term" value="F:oxidoreductase activity, acting on CH-OH group of donors"/>
    <property type="evidence" value="ECO:0007669"/>
    <property type="project" value="InterPro"/>
</dbReference>
<dbReference type="SUPFAM" id="SSF51905">
    <property type="entry name" value="FAD/NAD(P)-binding domain"/>
    <property type="match status" value="1"/>
</dbReference>
<evidence type="ECO:0000256" key="5">
    <source>
        <dbReference type="ARBA" id="ARBA00023002"/>
    </source>
</evidence>
<comment type="cofactor">
    <cofactor evidence="1">
        <name>FAD</name>
        <dbReference type="ChEBI" id="CHEBI:57692"/>
    </cofactor>
</comment>
<accession>A0A316VBF5</accession>
<proteinExistence type="inferred from homology"/>
<protein>
    <submittedName>
        <fullName evidence="10">Alcohol oxidase</fullName>
    </submittedName>
</protein>
<dbReference type="SUPFAM" id="SSF54373">
    <property type="entry name" value="FAD-linked reductases, C-terminal domain"/>
    <property type="match status" value="1"/>
</dbReference>
<dbReference type="Gene3D" id="3.30.560.10">
    <property type="entry name" value="Glucose Oxidase, domain 3"/>
    <property type="match status" value="1"/>
</dbReference>